<dbReference type="RefSeq" id="WP_076939935.1">
    <property type="nucleotide sequence ID" value="NZ_MOXD01000001.1"/>
</dbReference>
<dbReference type="OrthoDB" id="7408523at2"/>
<gene>
    <name evidence="2" type="ORF">BMI79_00750</name>
</gene>
<proteinExistence type="predicted"/>
<accession>A0A1S8CQF9</accession>
<comment type="caution">
    <text evidence="2">The sequence shown here is derived from an EMBL/GenBank/DDBJ whole genome shotgun (WGS) entry which is preliminary data.</text>
</comment>
<dbReference type="AlphaFoldDB" id="A0A1S8CQF9"/>
<keyword evidence="1" id="KW-0472">Membrane</keyword>
<sequence>MKTFWVGVTVTGVYFLLLGITVASLKLNVMTSWNELGDFLAGVFSPVAFLWLVLGYLQQQKELQQNTRALELQAVELKNSVDQYRDMVSVARDQLKMDQESINTAKFEKENQYKPRIKIPSVEPGTITGGDTYSYRGVLESAGEEAMKVLVMTEPPFAPFHGFNAHSLKSGRYNLGDSQYIQANSLPNQIIVTIQYESKLGIAYVDKYTYILAEKGKYSLIDDERI</sequence>
<feature type="transmembrane region" description="Helical" evidence="1">
    <location>
        <begin position="39"/>
        <end position="57"/>
    </location>
</feature>
<feature type="transmembrane region" description="Helical" evidence="1">
    <location>
        <begin position="6"/>
        <end position="27"/>
    </location>
</feature>
<evidence type="ECO:0000313" key="2">
    <source>
        <dbReference type="EMBL" id="OMQ26891.1"/>
    </source>
</evidence>
<reference evidence="2 3" key="1">
    <citation type="submission" date="2016-11" db="EMBL/GenBank/DDBJ databases">
        <title>Rahnella oryzae sp. nov., isolated from rice root.</title>
        <authorList>
            <person name="Zhang X.-X."/>
            <person name="Zhang J."/>
        </authorList>
    </citation>
    <scope>NUCLEOTIDE SEQUENCE [LARGE SCALE GENOMIC DNA]</scope>
    <source>
        <strain evidence="2 3">J11-6</strain>
    </source>
</reference>
<protein>
    <submittedName>
        <fullName evidence="2">Uncharacterized protein</fullName>
    </submittedName>
</protein>
<organism evidence="2 3">
    <name type="scientific">Serratia oryzae</name>
    <dbReference type="NCBI Taxonomy" id="2034155"/>
    <lineage>
        <taxon>Bacteria</taxon>
        <taxon>Pseudomonadati</taxon>
        <taxon>Pseudomonadota</taxon>
        <taxon>Gammaproteobacteria</taxon>
        <taxon>Enterobacterales</taxon>
        <taxon>Yersiniaceae</taxon>
        <taxon>Serratia</taxon>
    </lineage>
</organism>
<keyword evidence="3" id="KW-1185">Reference proteome</keyword>
<evidence type="ECO:0000313" key="3">
    <source>
        <dbReference type="Proteomes" id="UP000216021"/>
    </source>
</evidence>
<dbReference type="Proteomes" id="UP000216021">
    <property type="component" value="Unassembled WGS sequence"/>
</dbReference>
<evidence type="ECO:0000256" key="1">
    <source>
        <dbReference type="SAM" id="Phobius"/>
    </source>
</evidence>
<dbReference type="EMBL" id="MOXD01000001">
    <property type="protein sequence ID" value="OMQ26891.1"/>
    <property type="molecule type" value="Genomic_DNA"/>
</dbReference>
<keyword evidence="1" id="KW-0812">Transmembrane</keyword>
<name>A0A1S8CQF9_9GAMM</name>
<keyword evidence="1" id="KW-1133">Transmembrane helix</keyword>